<accession>A0A9N9K1R9</accession>
<gene>
    <name evidence="1" type="ORF">RFULGI_LOCUS18262</name>
</gene>
<feature type="non-terminal residue" evidence="1">
    <location>
        <position position="50"/>
    </location>
</feature>
<protein>
    <submittedName>
        <fullName evidence="1">10263_t:CDS:1</fullName>
    </submittedName>
</protein>
<dbReference type="Proteomes" id="UP000789396">
    <property type="component" value="Unassembled WGS sequence"/>
</dbReference>
<keyword evidence="2" id="KW-1185">Reference proteome</keyword>
<dbReference type="AlphaFoldDB" id="A0A9N9K1R9"/>
<proteinExistence type="predicted"/>
<dbReference type="OrthoDB" id="10527256at2759"/>
<evidence type="ECO:0000313" key="1">
    <source>
        <dbReference type="EMBL" id="CAG8806278.1"/>
    </source>
</evidence>
<dbReference type="EMBL" id="CAJVPZ010078543">
    <property type="protein sequence ID" value="CAG8806278.1"/>
    <property type="molecule type" value="Genomic_DNA"/>
</dbReference>
<comment type="caution">
    <text evidence="1">The sequence shown here is derived from an EMBL/GenBank/DDBJ whole genome shotgun (WGS) entry which is preliminary data.</text>
</comment>
<name>A0A9N9K1R9_9GLOM</name>
<sequence length="50" mass="5550">MVVPPPDPADPCQLFHAFDEVIKTSANSYSALIELRNRAFYVVDAAEARN</sequence>
<reference evidence="1" key="1">
    <citation type="submission" date="2021-06" db="EMBL/GenBank/DDBJ databases">
        <authorList>
            <person name="Kallberg Y."/>
            <person name="Tangrot J."/>
            <person name="Rosling A."/>
        </authorList>
    </citation>
    <scope>NUCLEOTIDE SEQUENCE</scope>
    <source>
        <strain evidence="1">IN212</strain>
    </source>
</reference>
<evidence type="ECO:0000313" key="2">
    <source>
        <dbReference type="Proteomes" id="UP000789396"/>
    </source>
</evidence>
<organism evidence="1 2">
    <name type="scientific">Racocetra fulgida</name>
    <dbReference type="NCBI Taxonomy" id="60492"/>
    <lineage>
        <taxon>Eukaryota</taxon>
        <taxon>Fungi</taxon>
        <taxon>Fungi incertae sedis</taxon>
        <taxon>Mucoromycota</taxon>
        <taxon>Glomeromycotina</taxon>
        <taxon>Glomeromycetes</taxon>
        <taxon>Diversisporales</taxon>
        <taxon>Gigasporaceae</taxon>
        <taxon>Racocetra</taxon>
    </lineage>
</organism>